<dbReference type="InterPro" id="IPR006575">
    <property type="entry name" value="RWD_dom"/>
</dbReference>
<keyword evidence="4" id="KW-0678">Repressor</keyword>
<dbReference type="InterPro" id="IPR016135">
    <property type="entry name" value="UBQ-conjugating_enzyme/RWD"/>
</dbReference>
<dbReference type="PANTHER" id="PTHR16301:SF25">
    <property type="entry name" value="PROTEIN IMPACT"/>
    <property type="match status" value="1"/>
</dbReference>
<sequence length="271" mass="31329">MDNLTKQKEEIESLKAIYGSEFQIEDDENRKYSITIVSDCDSNIYVKLYVKFSDSYPSISPPTFEISAPHLKHENKLHLFNLLNDIYLSHIGQNVIFQWIEKIREELQSLYSKSIEKLTNNDYMNVKSNKLLTTSETEITCPIISHGEVISDRKSSFQGHAAIVRSSCQVRNVIMKLKENRKIQQAAHNMYAYRIYDENTKNYLQDCNDDGESQGGSRLLNLLQIMNIKNVIVIVSRWYGGIHLGSERFRHINNAAQQVLVSNNFISTKRN</sequence>
<dbReference type="AlphaFoldDB" id="A0AAJ6YH16"/>
<dbReference type="PANTHER" id="PTHR16301">
    <property type="entry name" value="IMPACT-RELATED"/>
    <property type="match status" value="1"/>
</dbReference>
<evidence type="ECO:0000259" key="7">
    <source>
        <dbReference type="PROSITE" id="PS50908"/>
    </source>
</evidence>
<dbReference type="GO" id="GO:0005737">
    <property type="term" value="C:cytoplasm"/>
    <property type="evidence" value="ECO:0007669"/>
    <property type="project" value="UniProtKB-SubCell"/>
</dbReference>
<evidence type="ECO:0000256" key="6">
    <source>
        <dbReference type="ARBA" id="ARBA00023016"/>
    </source>
</evidence>
<dbReference type="SUPFAM" id="SSF54211">
    <property type="entry name" value="Ribosomal protein S5 domain 2-like"/>
    <property type="match status" value="1"/>
</dbReference>
<dbReference type="Proteomes" id="UP000695007">
    <property type="component" value="Unplaced"/>
</dbReference>
<evidence type="ECO:0000256" key="1">
    <source>
        <dbReference type="ARBA" id="ARBA00004496"/>
    </source>
</evidence>
<dbReference type="Pfam" id="PF01205">
    <property type="entry name" value="Impact_N"/>
    <property type="match status" value="1"/>
</dbReference>
<keyword evidence="8" id="KW-1185">Reference proteome</keyword>
<dbReference type="InterPro" id="IPR020569">
    <property type="entry name" value="UPF0029_Impact_CS"/>
</dbReference>
<dbReference type="RefSeq" id="XP_011497890.1">
    <property type="nucleotide sequence ID" value="XM_011499588.1"/>
</dbReference>
<protein>
    <submittedName>
        <fullName evidence="9">Protein IMPACT-like isoform X1</fullName>
    </submittedName>
</protein>
<gene>
    <name evidence="9" type="primary">LOC105362214</name>
</gene>
<dbReference type="CDD" id="cd23821">
    <property type="entry name" value="RWD_IMPACT"/>
    <property type="match status" value="1"/>
</dbReference>
<comment type="subcellular location">
    <subcellularLocation>
        <location evidence="1">Cytoplasm</location>
    </subcellularLocation>
</comment>
<name>A0AAJ6YH16_9HYME</name>
<dbReference type="InterPro" id="IPR001498">
    <property type="entry name" value="Impact_N"/>
</dbReference>
<dbReference type="InterPro" id="IPR023582">
    <property type="entry name" value="Impact"/>
</dbReference>
<dbReference type="Pfam" id="PF05773">
    <property type="entry name" value="RWD"/>
    <property type="match status" value="1"/>
</dbReference>
<keyword evidence="6" id="KW-0346">Stress response</keyword>
<feature type="domain" description="RWD" evidence="7">
    <location>
        <begin position="9"/>
        <end position="110"/>
    </location>
</feature>
<dbReference type="GeneID" id="105362214"/>
<evidence type="ECO:0000313" key="8">
    <source>
        <dbReference type="Proteomes" id="UP000695007"/>
    </source>
</evidence>
<comment type="similarity">
    <text evidence="2">Belongs to the IMPACT family.</text>
</comment>
<evidence type="ECO:0000313" key="9">
    <source>
        <dbReference type="RefSeq" id="XP_011497890.1"/>
    </source>
</evidence>
<dbReference type="SUPFAM" id="SSF54495">
    <property type="entry name" value="UBC-like"/>
    <property type="match status" value="1"/>
</dbReference>
<keyword evidence="5" id="KW-0810">Translation regulation</keyword>
<proteinExistence type="inferred from homology"/>
<dbReference type="GO" id="GO:0006446">
    <property type="term" value="P:regulation of translational initiation"/>
    <property type="evidence" value="ECO:0007669"/>
    <property type="project" value="TreeGrafter"/>
</dbReference>
<dbReference type="GO" id="GO:0140469">
    <property type="term" value="P:GCN2-mediated signaling"/>
    <property type="evidence" value="ECO:0007669"/>
    <property type="project" value="TreeGrafter"/>
</dbReference>
<organism evidence="8 9">
    <name type="scientific">Ceratosolen solmsi marchali</name>
    <dbReference type="NCBI Taxonomy" id="326594"/>
    <lineage>
        <taxon>Eukaryota</taxon>
        <taxon>Metazoa</taxon>
        <taxon>Ecdysozoa</taxon>
        <taxon>Arthropoda</taxon>
        <taxon>Hexapoda</taxon>
        <taxon>Insecta</taxon>
        <taxon>Pterygota</taxon>
        <taxon>Neoptera</taxon>
        <taxon>Endopterygota</taxon>
        <taxon>Hymenoptera</taxon>
        <taxon>Apocrita</taxon>
        <taxon>Proctotrupomorpha</taxon>
        <taxon>Chalcidoidea</taxon>
        <taxon>Agaonidae</taxon>
        <taxon>Agaoninae</taxon>
        <taxon>Ceratosolen</taxon>
    </lineage>
</organism>
<dbReference type="Gene3D" id="3.30.230.30">
    <property type="entry name" value="Impact, N-terminal domain"/>
    <property type="match status" value="1"/>
</dbReference>
<accession>A0AAJ6YH16</accession>
<dbReference type="PROSITE" id="PS00910">
    <property type="entry name" value="UPF0029"/>
    <property type="match status" value="1"/>
</dbReference>
<keyword evidence="3" id="KW-0963">Cytoplasm</keyword>
<dbReference type="InterPro" id="IPR020568">
    <property type="entry name" value="Ribosomal_Su5_D2-typ_SF"/>
</dbReference>
<dbReference type="PROSITE" id="PS50908">
    <property type="entry name" value="RWD"/>
    <property type="match status" value="1"/>
</dbReference>
<evidence type="ECO:0000256" key="5">
    <source>
        <dbReference type="ARBA" id="ARBA00022845"/>
    </source>
</evidence>
<dbReference type="KEGG" id="csol:105362214"/>
<dbReference type="Gene3D" id="3.10.110.10">
    <property type="entry name" value="Ubiquitin Conjugating Enzyme"/>
    <property type="match status" value="1"/>
</dbReference>
<dbReference type="InterPro" id="IPR036956">
    <property type="entry name" value="Impact_N_sf"/>
</dbReference>
<evidence type="ECO:0000256" key="3">
    <source>
        <dbReference type="ARBA" id="ARBA00022490"/>
    </source>
</evidence>
<dbReference type="SMART" id="SM00591">
    <property type="entry name" value="RWD"/>
    <property type="match status" value="1"/>
</dbReference>
<reference evidence="9" key="1">
    <citation type="submission" date="2025-08" db="UniProtKB">
        <authorList>
            <consortium name="RefSeq"/>
        </authorList>
    </citation>
    <scope>IDENTIFICATION</scope>
</reference>
<evidence type="ECO:0000256" key="2">
    <source>
        <dbReference type="ARBA" id="ARBA00007665"/>
    </source>
</evidence>
<evidence type="ECO:0000256" key="4">
    <source>
        <dbReference type="ARBA" id="ARBA00022491"/>
    </source>
</evidence>